<sequence>MSTTYSFYLKAIIYRPIFAKYFSQLNQLYMIAIVDCNSFYCSCERVFRPDLYDAPVVVLSNNDGCVVSRTDEAVQMGVTMAVPYYQVKQLVENNGMYVFSSNYNLYGDMSWRVMEILRTLAGKDNVEVYSVDEAFVNLGDVKDVHAICQSFRQTIEQWSGIKVSVGAAPTKVLAKVANRIAKKNKVETDCIKVLNTKEEIAVALQQTFVKDVWGIGRQYALKIVDWGIYTAYDLQLMNEDWARRHLGGVVGVRLLKELKGEPAIDMQEPLTNKKNIATTRMFGAPVSGLKEIKEAIATYTAIAAAKLRRQYSAACMISVFAVIKVPRNATADQYHHGTTVSDYSTLPYATSNTNELIKAAMMLAQKIYRPDVLYSKAGVMLGSLVPDKSIQSNLFEQADKSNQRMLMNAIDNINAAMRDEVVKFAAAGITKNWKMRQEMRSPRFTTRWEELCEVK</sequence>
<evidence type="ECO:0000313" key="7">
    <source>
        <dbReference type="EMBL" id="TKK69798.1"/>
    </source>
</evidence>
<keyword evidence="8" id="KW-1185">Reference proteome</keyword>
<protein>
    <submittedName>
        <fullName evidence="7">Y-family DNA polymerase</fullName>
    </submittedName>
</protein>
<dbReference type="Pfam" id="PF00817">
    <property type="entry name" value="IMS"/>
    <property type="match status" value="1"/>
</dbReference>
<dbReference type="InterPro" id="IPR001126">
    <property type="entry name" value="UmuC"/>
</dbReference>
<dbReference type="GO" id="GO:0003684">
    <property type="term" value="F:damaged DNA binding"/>
    <property type="evidence" value="ECO:0007669"/>
    <property type="project" value="InterPro"/>
</dbReference>
<dbReference type="SUPFAM" id="SSF56672">
    <property type="entry name" value="DNA/RNA polymerases"/>
    <property type="match status" value="1"/>
</dbReference>
<dbReference type="EMBL" id="SZQL01000004">
    <property type="protein sequence ID" value="TKK69798.1"/>
    <property type="molecule type" value="Genomic_DNA"/>
</dbReference>
<dbReference type="Pfam" id="PF13438">
    <property type="entry name" value="DUF4113"/>
    <property type="match status" value="1"/>
</dbReference>
<proteinExistence type="inferred from homology"/>
<dbReference type="InterPro" id="IPR043502">
    <property type="entry name" value="DNA/RNA_pol_sf"/>
</dbReference>
<evidence type="ECO:0000256" key="3">
    <source>
        <dbReference type="ARBA" id="ARBA00023199"/>
    </source>
</evidence>
<dbReference type="GO" id="GO:0006281">
    <property type="term" value="P:DNA repair"/>
    <property type="evidence" value="ECO:0007669"/>
    <property type="project" value="UniProtKB-KW"/>
</dbReference>
<keyword evidence="5" id="KW-0742">SOS response</keyword>
<dbReference type="GO" id="GO:0003887">
    <property type="term" value="F:DNA-directed DNA polymerase activity"/>
    <property type="evidence" value="ECO:0007669"/>
    <property type="project" value="TreeGrafter"/>
</dbReference>
<dbReference type="GO" id="GO:0009432">
    <property type="term" value="P:SOS response"/>
    <property type="evidence" value="ECO:0007669"/>
    <property type="project" value="UniProtKB-KW"/>
</dbReference>
<evidence type="ECO:0000256" key="4">
    <source>
        <dbReference type="ARBA" id="ARBA00023204"/>
    </source>
</evidence>
<accession>A0A4U3L3X4</accession>
<feature type="domain" description="UmuC" evidence="6">
    <location>
        <begin position="31"/>
        <end position="216"/>
    </location>
</feature>
<gene>
    <name evidence="7" type="ORF">FC093_06890</name>
</gene>
<evidence type="ECO:0000256" key="1">
    <source>
        <dbReference type="ARBA" id="ARBA00010945"/>
    </source>
</evidence>
<comment type="caution">
    <text evidence="7">The sequence shown here is derived from an EMBL/GenBank/DDBJ whole genome shotgun (WGS) entry which is preliminary data.</text>
</comment>
<reference evidence="7 8" key="1">
    <citation type="submission" date="2019-05" db="EMBL/GenBank/DDBJ databases">
        <title>Panacibacter sp. strain 17mud1-8 Genome sequencing and assembly.</title>
        <authorList>
            <person name="Chhetri G."/>
        </authorList>
    </citation>
    <scope>NUCLEOTIDE SEQUENCE [LARGE SCALE GENOMIC DNA]</scope>
    <source>
        <strain evidence="7 8">17mud1-8</strain>
    </source>
</reference>
<dbReference type="CDD" id="cd01700">
    <property type="entry name" value="PolY_Pol_V_umuC"/>
    <property type="match status" value="1"/>
</dbReference>
<comment type="similarity">
    <text evidence="1">Belongs to the DNA polymerase type-Y family.</text>
</comment>
<name>A0A4U3L3X4_9BACT</name>
<evidence type="ECO:0000259" key="6">
    <source>
        <dbReference type="PROSITE" id="PS50173"/>
    </source>
</evidence>
<dbReference type="Proteomes" id="UP000305848">
    <property type="component" value="Unassembled WGS sequence"/>
</dbReference>
<keyword evidence="3" id="KW-0741">SOS mutagenesis</keyword>
<dbReference type="GO" id="GO:0042276">
    <property type="term" value="P:error-prone translesion synthesis"/>
    <property type="evidence" value="ECO:0007669"/>
    <property type="project" value="TreeGrafter"/>
</dbReference>
<evidence type="ECO:0000256" key="5">
    <source>
        <dbReference type="ARBA" id="ARBA00023236"/>
    </source>
</evidence>
<dbReference type="InterPro" id="IPR050116">
    <property type="entry name" value="DNA_polymerase-Y"/>
</dbReference>
<dbReference type="Gene3D" id="3.40.1170.60">
    <property type="match status" value="1"/>
</dbReference>
<dbReference type="OrthoDB" id="9808813at2"/>
<organism evidence="7 8">
    <name type="scientific">Ilyomonas limi</name>
    <dbReference type="NCBI Taxonomy" id="2575867"/>
    <lineage>
        <taxon>Bacteria</taxon>
        <taxon>Pseudomonadati</taxon>
        <taxon>Bacteroidota</taxon>
        <taxon>Chitinophagia</taxon>
        <taxon>Chitinophagales</taxon>
        <taxon>Chitinophagaceae</taxon>
        <taxon>Ilyomonas</taxon>
    </lineage>
</organism>
<dbReference type="InterPro" id="IPR017961">
    <property type="entry name" value="DNA_pol_Y-fam_little_finger"/>
</dbReference>
<dbReference type="AlphaFoldDB" id="A0A4U3L3X4"/>
<dbReference type="PANTHER" id="PTHR11076:SF34">
    <property type="entry name" value="PROTEIN UMUC"/>
    <property type="match status" value="1"/>
</dbReference>
<dbReference type="InterPro" id="IPR025188">
    <property type="entry name" value="DUF4113"/>
</dbReference>
<dbReference type="InterPro" id="IPR043128">
    <property type="entry name" value="Rev_trsase/Diguanyl_cyclase"/>
</dbReference>
<evidence type="ECO:0000256" key="2">
    <source>
        <dbReference type="ARBA" id="ARBA00022763"/>
    </source>
</evidence>
<dbReference type="Gene3D" id="3.30.70.270">
    <property type="match status" value="1"/>
</dbReference>
<keyword evidence="4" id="KW-0234">DNA repair</keyword>
<keyword evidence="2" id="KW-0227">DNA damage</keyword>
<dbReference type="PROSITE" id="PS50173">
    <property type="entry name" value="UMUC"/>
    <property type="match status" value="1"/>
</dbReference>
<dbReference type="RefSeq" id="WP_137261019.1">
    <property type="nucleotide sequence ID" value="NZ_SZQL01000004.1"/>
</dbReference>
<dbReference type="PANTHER" id="PTHR11076">
    <property type="entry name" value="DNA REPAIR POLYMERASE UMUC / TRANSFERASE FAMILY MEMBER"/>
    <property type="match status" value="1"/>
</dbReference>
<dbReference type="GO" id="GO:0005829">
    <property type="term" value="C:cytosol"/>
    <property type="evidence" value="ECO:0007669"/>
    <property type="project" value="TreeGrafter"/>
</dbReference>
<dbReference type="Pfam" id="PF11799">
    <property type="entry name" value="IMS_C"/>
    <property type="match status" value="1"/>
</dbReference>
<dbReference type="Gene3D" id="1.10.150.20">
    <property type="entry name" value="5' to 3' exonuclease, C-terminal subdomain"/>
    <property type="match status" value="1"/>
</dbReference>
<evidence type="ECO:0000313" key="8">
    <source>
        <dbReference type="Proteomes" id="UP000305848"/>
    </source>
</evidence>